<reference evidence="2" key="1">
    <citation type="journal article" date="2019" name="Int. J. Syst. Evol. Microbiol.">
        <title>The Global Catalogue of Microorganisms (GCM) 10K type strain sequencing project: providing services to taxonomists for standard genome sequencing and annotation.</title>
        <authorList>
            <consortium name="The Broad Institute Genomics Platform"/>
            <consortium name="The Broad Institute Genome Sequencing Center for Infectious Disease"/>
            <person name="Wu L."/>
            <person name="Ma J."/>
        </authorList>
    </citation>
    <scope>NUCLEOTIDE SEQUENCE [LARGE SCALE GENOMIC DNA]</scope>
    <source>
        <strain evidence="2">KCTC 52298</strain>
    </source>
</reference>
<dbReference type="Proteomes" id="UP001597440">
    <property type="component" value="Unassembled WGS sequence"/>
</dbReference>
<dbReference type="Pfam" id="PF16407">
    <property type="entry name" value="PKD_2"/>
    <property type="match status" value="1"/>
</dbReference>
<dbReference type="PROSITE" id="PS51257">
    <property type="entry name" value="PROKAR_LIPOPROTEIN"/>
    <property type="match status" value="1"/>
</dbReference>
<dbReference type="RefSeq" id="WP_210352920.1">
    <property type="nucleotide sequence ID" value="NZ_JAEQMU010000001.1"/>
</dbReference>
<name>A0ABW5L419_9SPHI</name>
<dbReference type="EMBL" id="JBHULD010000014">
    <property type="protein sequence ID" value="MFD2554511.1"/>
    <property type="molecule type" value="Genomic_DNA"/>
</dbReference>
<evidence type="ECO:0000313" key="2">
    <source>
        <dbReference type="Proteomes" id="UP001597440"/>
    </source>
</evidence>
<dbReference type="InterPro" id="IPR032183">
    <property type="entry name" value="PKD-like"/>
</dbReference>
<protein>
    <submittedName>
        <fullName evidence="1">PKD-like family lipoprotein</fullName>
    </submittedName>
</protein>
<proteinExistence type="predicted"/>
<accession>A0ABW5L419</accession>
<comment type="caution">
    <text evidence="1">The sequence shown here is derived from an EMBL/GenBank/DDBJ whole genome shotgun (WGS) entry which is preliminary data.</text>
</comment>
<keyword evidence="2" id="KW-1185">Reference proteome</keyword>
<evidence type="ECO:0000313" key="1">
    <source>
        <dbReference type="EMBL" id="MFD2554511.1"/>
    </source>
</evidence>
<sequence>MKSLKINIVLFLLLGLASCKKEDAAYQSIPQVAISNIEKEYSILNVDLLNITPAIQMDGQPLIDDSKYDFLWINLGDATITISPENADTISTSRNLVEAKMGYPTGKYEFLFKMTERATGIHYSKLFEVTISSELQNGFLVLTSENGQPRLDMVVDLQAQFTTHTDVLGKTNSALKLAGTPYFLSRIVNPFTGSKVYIGTSEGTNNVALESFYYTPSMNIAYNFRVGNRTPENFKPTGMSEGFENTALLQHNDEVYYTSFSDGPFSTAINNFGSGNIPFKPSKWVAPYMTNSYNGNFILFDDEKQKFYNYKAGSLGCEELPTGDKFDYHIKKKLVYMDYSTNNTGEIFAVLKNNNDSKHYLARFTAGYRTNIGTQLSFEELNIPEIENATAFATSALYGYLFYAVGGKVYSYDSGSKVVKEMINYGDRTITFLRVDKPEIVFYPPSKVEGQLYVGSYGNTANSGELEILKPAPIQGPFEKTHHFKGLGKIVDVLRLY</sequence>
<gene>
    <name evidence="1" type="ORF">ACFSQW_08925</name>
</gene>
<organism evidence="1 2">
    <name type="scientific">Sphingobacterium tabacisoli</name>
    <dbReference type="NCBI Taxonomy" id="2044855"/>
    <lineage>
        <taxon>Bacteria</taxon>
        <taxon>Pseudomonadati</taxon>
        <taxon>Bacteroidota</taxon>
        <taxon>Sphingobacteriia</taxon>
        <taxon>Sphingobacteriales</taxon>
        <taxon>Sphingobacteriaceae</taxon>
        <taxon>Sphingobacterium</taxon>
    </lineage>
</organism>